<evidence type="ECO:0000313" key="2">
    <source>
        <dbReference type="Proteomes" id="UP000028501"/>
    </source>
</evidence>
<dbReference type="KEGG" id="afg:AFULGI_00025230"/>
<proteinExistence type="predicted"/>
<dbReference type="AlphaFoldDB" id="A0A075WHG4"/>
<gene>
    <name evidence="1" type="ORF">AFULGI_00025230</name>
</gene>
<dbReference type="RefSeq" id="WP_010879719.1">
    <property type="nucleotide sequence ID" value="NZ_CP006577.1"/>
</dbReference>
<dbReference type="GeneID" id="24795992"/>
<organism evidence="1 2">
    <name type="scientific">Archaeoglobus fulgidus DSM 8774</name>
    <dbReference type="NCBI Taxonomy" id="1344584"/>
    <lineage>
        <taxon>Archaea</taxon>
        <taxon>Methanobacteriati</taxon>
        <taxon>Methanobacteriota</taxon>
        <taxon>Archaeoglobi</taxon>
        <taxon>Archaeoglobales</taxon>
        <taxon>Archaeoglobaceae</taxon>
        <taxon>Archaeoglobus</taxon>
    </lineage>
</organism>
<dbReference type="SMR" id="A0A075WHG4"/>
<dbReference type="Proteomes" id="UP000028501">
    <property type="component" value="Chromosome"/>
</dbReference>
<dbReference type="HOGENOM" id="CLU_2461592_0_0_2"/>
<dbReference type="EMBL" id="CP006577">
    <property type="protein sequence ID" value="AIG99237.1"/>
    <property type="molecule type" value="Genomic_DNA"/>
</dbReference>
<reference evidence="1 2" key="1">
    <citation type="submission" date="2013-07" db="EMBL/GenBank/DDBJ databases">
        <title>Genome of Archaeoglobus fulgidus.</title>
        <authorList>
            <person name="Fiebig A."/>
            <person name="Birkeland N.-K."/>
        </authorList>
    </citation>
    <scope>NUCLEOTIDE SEQUENCE [LARGE SCALE GENOMIC DNA]</scope>
    <source>
        <strain evidence="1 2">DSM 8774</strain>
    </source>
</reference>
<accession>A0A075WHG4</accession>
<name>A0A075WHG4_ARCFL</name>
<evidence type="ECO:0000313" key="1">
    <source>
        <dbReference type="EMBL" id="AIG99237.1"/>
    </source>
</evidence>
<sequence>MDEFEYAIFEEEDEEVEGEDDVKLAEIYKLASKLLKLLDEIKSFELKESASLMLIKEIVGDDKVLVGLATKMLQDMSYGFDDDESYVS</sequence>
<protein>
    <submittedName>
        <fullName evidence="1">Uncharacterized protein</fullName>
    </submittedName>
</protein>